<proteinExistence type="predicted"/>
<dbReference type="Proteomes" id="UP000821865">
    <property type="component" value="Chromosome 10"/>
</dbReference>
<organism evidence="1 2">
    <name type="scientific">Dermacentor silvarum</name>
    <name type="common">Tick</name>
    <dbReference type="NCBI Taxonomy" id="543639"/>
    <lineage>
        <taxon>Eukaryota</taxon>
        <taxon>Metazoa</taxon>
        <taxon>Ecdysozoa</taxon>
        <taxon>Arthropoda</taxon>
        <taxon>Chelicerata</taxon>
        <taxon>Arachnida</taxon>
        <taxon>Acari</taxon>
        <taxon>Parasitiformes</taxon>
        <taxon>Ixodida</taxon>
        <taxon>Ixodoidea</taxon>
        <taxon>Ixodidae</taxon>
        <taxon>Rhipicephalinae</taxon>
        <taxon>Dermacentor</taxon>
    </lineage>
</organism>
<comment type="caution">
    <text evidence="1">The sequence shown here is derived from an EMBL/GenBank/DDBJ whole genome shotgun (WGS) entry which is preliminary data.</text>
</comment>
<sequence length="383" mass="42982">MADSRPLYANTPRHALAVPINGLHLRSCAVRFIIIRGALLRPPPAEPPMPRSPLICTFGDSTSAATVAPEDGLCDYTFFDSLQKQGGNKLAGPFKQGFERFLAMTARHSKTEYGVGLDYGALGELQVLVEKRTAKDHLDNMFSRKLYHFGFVNTAFYYFNYDQLESMLKVLKKVSDLMDDRRSPTRPIYTVIAVALISTGWVDAAVNEFRRTFTPDALVSVGHYFSEDKNFVGCLAVPPTLLDMPPSEDYYYSLNTTHEAVKMVDNKLPNMTKVVSVAMFGRWYRPLYPDPEVVDKPGNYSPLQACSMIPENQIGNIADLCHCKSRAKSLRYGLAAYNLECADGANRCQRGSYPRLRTLRDLLIFFEQTFSSSTDIDACVRNQ</sequence>
<protein>
    <submittedName>
        <fullName evidence="1">Uncharacterized protein</fullName>
    </submittedName>
</protein>
<accession>A0ACB8DQ62</accession>
<keyword evidence="2" id="KW-1185">Reference proteome</keyword>
<evidence type="ECO:0000313" key="2">
    <source>
        <dbReference type="Proteomes" id="UP000821865"/>
    </source>
</evidence>
<gene>
    <name evidence="1" type="ORF">HPB49_016413</name>
</gene>
<evidence type="ECO:0000313" key="1">
    <source>
        <dbReference type="EMBL" id="KAH7974524.1"/>
    </source>
</evidence>
<name>A0ACB8DQ62_DERSI</name>
<dbReference type="EMBL" id="CM023479">
    <property type="protein sequence ID" value="KAH7974524.1"/>
    <property type="molecule type" value="Genomic_DNA"/>
</dbReference>
<reference evidence="1" key="1">
    <citation type="submission" date="2020-05" db="EMBL/GenBank/DDBJ databases">
        <title>Large-scale comparative analyses of tick genomes elucidate their genetic diversity and vector capacities.</title>
        <authorList>
            <person name="Jia N."/>
            <person name="Wang J."/>
            <person name="Shi W."/>
            <person name="Du L."/>
            <person name="Sun Y."/>
            <person name="Zhan W."/>
            <person name="Jiang J."/>
            <person name="Wang Q."/>
            <person name="Zhang B."/>
            <person name="Ji P."/>
            <person name="Sakyi L.B."/>
            <person name="Cui X."/>
            <person name="Yuan T."/>
            <person name="Jiang B."/>
            <person name="Yang W."/>
            <person name="Lam T.T.-Y."/>
            <person name="Chang Q."/>
            <person name="Ding S."/>
            <person name="Wang X."/>
            <person name="Zhu J."/>
            <person name="Ruan X."/>
            <person name="Zhao L."/>
            <person name="Wei J."/>
            <person name="Que T."/>
            <person name="Du C."/>
            <person name="Cheng J."/>
            <person name="Dai P."/>
            <person name="Han X."/>
            <person name="Huang E."/>
            <person name="Gao Y."/>
            <person name="Liu J."/>
            <person name="Shao H."/>
            <person name="Ye R."/>
            <person name="Li L."/>
            <person name="Wei W."/>
            <person name="Wang X."/>
            <person name="Wang C."/>
            <person name="Yang T."/>
            <person name="Huo Q."/>
            <person name="Li W."/>
            <person name="Guo W."/>
            <person name="Chen H."/>
            <person name="Zhou L."/>
            <person name="Ni X."/>
            <person name="Tian J."/>
            <person name="Zhou Y."/>
            <person name="Sheng Y."/>
            <person name="Liu T."/>
            <person name="Pan Y."/>
            <person name="Xia L."/>
            <person name="Li J."/>
            <person name="Zhao F."/>
            <person name="Cao W."/>
        </authorList>
    </citation>
    <scope>NUCLEOTIDE SEQUENCE</scope>
    <source>
        <strain evidence="1">Dsil-2018</strain>
    </source>
</reference>